<evidence type="ECO:0000256" key="1">
    <source>
        <dbReference type="SAM" id="Phobius"/>
    </source>
</evidence>
<name>A0A7I8DN09_9FIRM</name>
<dbReference type="EMBL" id="AP023368">
    <property type="protein sequence ID" value="BCJ99702.1"/>
    <property type="molecule type" value="Genomic_DNA"/>
</dbReference>
<dbReference type="RefSeq" id="WP_185255445.1">
    <property type="nucleotide sequence ID" value="NZ_AP023368.1"/>
</dbReference>
<protein>
    <submittedName>
        <fullName evidence="2">Uncharacterized protein</fullName>
    </submittedName>
</protein>
<accession>A0A7I8DN09</accession>
<keyword evidence="1" id="KW-0812">Transmembrane</keyword>
<reference evidence="2 3" key="2">
    <citation type="submission" date="2020-08" db="EMBL/GenBank/DDBJ databases">
        <authorList>
            <person name="Ueki A."/>
            <person name="Tonouchi A."/>
        </authorList>
    </citation>
    <scope>NUCLEOTIDE SEQUENCE [LARGE SCALE GENOMIC DNA]</scope>
    <source>
        <strain evidence="2 3">CTTW</strain>
    </source>
</reference>
<feature type="transmembrane region" description="Helical" evidence="1">
    <location>
        <begin position="243"/>
        <end position="261"/>
    </location>
</feature>
<evidence type="ECO:0000313" key="3">
    <source>
        <dbReference type="Proteomes" id="UP000515703"/>
    </source>
</evidence>
<sequence>MPWCPECKSEYVDGITTCPTCGIPLVDSLEKTEAQVEFLDTKKEAFAKKFVEFLEYSNIKNASYSFKEEDATFVVLIDKKDQKQVKKLYDAFYAVEAEKTLKAAAVKGAFSSDSENFRNELSKDDEALEEVYADAAYEDATYEGNESSSETTDEETEIIDEADEDYDMDEVTEELFEKEEVQGIFESARPPVVESSTYVKKEEQYKDLSSSASSFIIVSIAGLVLLLLNAFGVISIFSGALSYIVMGAVLIAFLVIGITTYQRSKQVEKEISDENSITDAIQEYLDANLTKEKIDSFADPSAAEEVKFLQQMEKMKAMVVAKFGEMDDKYLDRLMEEYYNDHFEEEESEEP</sequence>
<keyword evidence="1" id="KW-1133">Transmembrane helix</keyword>
<proteinExistence type="predicted"/>
<dbReference type="Proteomes" id="UP000515703">
    <property type="component" value="Chromosome"/>
</dbReference>
<feature type="transmembrane region" description="Helical" evidence="1">
    <location>
        <begin position="215"/>
        <end position="237"/>
    </location>
</feature>
<organism evidence="2 3">
    <name type="scientific">Anaerocolumna chitinilytica</name>
    <dbReference type="NCBI Taxonomy" id="1727145"/>
    <lineage>
        <taxon>Bacteria</taxon>
        <taxon>Bacillati</taxon>
        <taxon>Bacillota</taxon>
        <taxon>Clostridia</taxon>
        <taxon>Lachnospirales</taxon>
        <taxon>Lachnospiraceae</taxon>
        <taxon>Anaerocolumna</taxon>
    </lineage>
</organism>
<dbReference type="KEGG" id="acht:bsdcttw_27430"/>
<keyword evidence="1" id="KW-0472">Membrane</keyword>
<evidence type="ECO:0000313" key="2">
    <source>
        <dbReference type="EMBL" id="BCJ99702.1"/>
    </source>
</evidence>
<gene>
    <name evidence="2" type="ORF">bsdcttw_27430</name>
</gene>
<reference evidence="2 3" key="1">
    <citation type="submission" date="2020-08" db="EMBL/GenBank/DDBJ databases">
        <title>Draft genome sequencing of an Anaerocolumna strain isolated from anoxic soil subjected to BSD treatment.</title>
        <authorList>
            <person name="Uek A."/>
            <person name="Tonouchi A."/>
        </authorList>
    </citation>
    <scope>NUCLEOTIDE SEQUENCE [LARGE SCALE GENOMIC DNA]</scope>
    <source>
        <strain evidence="2 3">CTTW</strain>
    </source>
</reference>
<dbReference type="AlphaFoldDB" id="A0A7I8DN09"/>
<keyword evidence="3" id="KW-1185">Reference proteome</keyword>